<gene>
    <name evidence="1" type="ORF">SDC9_00794</name>
</gene>
<name>A0A644SKZ1_9ZZZZ</name>
<dbReference type="EMBL" id="VSSQ01000001">
    <property type="protein sequence ID" value="MPL55323.1"/>
    <property type="molecule type" value="Genomic_DNA"/>
</dbReference>
<protein>
    <submittedName>
        <fullName evidence="1">Uncharacterized protein</fullName>
    </submittedName>
</protein>
<reference evidence="1" key="1">
    <citation type="submission" date="2019-08" db="EMBL/GenBank/DDBJ databases">
        <authorList>
            <person name="Kucharzyk K."/>
            <person name="Murdoch R.W."/>
            <person name="Higgins S."/>
            <person name="Loffler F."/>
        </authorList>
    </citation>
    <scope>NUCLEOTIDE SEQUENCE</scope>
</reference>
<proteinExistence type="predicted"/>
<accession>A0A644SKZ1</accession>
<sequence>MLTKEEIRASYKNFDDNKILKLAQNPKGLTKEAIPALIEEVRLRNLDTSFIEWIQLENNPLNQLEKDSIFSNIKNSKCSICKTNSDLKAYEFHSVISGVIFCDDTLQHLIICEKCNKKIRWKNFFNTILLGWWSRKGFIATITALLTEFFNLFLVKRINDRILNTLIEENNGTFRKILSSENPKQQIQNFIENNNVRNLNKNEYE</sequence>
<dbReference type="AlphaFoldDB" id="A0A644SKZ1"/>
<evidence type="ECO:0000313" key="1">
    <source>
        <dbReference type="EMBL" id="MPL55323.1"/>
    </source>
</evidence>
<comment type="caution">
    <text evidence="1">The sequence shown here is derived from an EMBL/GenBank/DDBJ whole genome shotgun (WGS) entry which is preliminary data.</text>
</comment>
<organism evidence="1">
    <name type="scientific">bioreactor metagenome</name>
    <dbReference type="NCBI Taxonomy" id="1076179"/>
    <lineage>
        <taxon>unclassified sequences</taxon>
        <taxon>metagenomes</taxon>
        <taxon>ecological metagenomes</taxon>
    </lineage>
</organism>